<dbReference type="GO" id="GO:0046540">
    <property type="term" value="C:U4/U6 x U5 tri-snRNP complex"/>
    <property type="evidence" value="ECO:0007669"/>
    <property type="project" value="TreeGrafter"/>
</dbReference>
<feature type="compositionally biased region" description="Basic and acidic residues" evidence="5">
    <location>
        <begin position="152"/>
        <end position="162"/>
    </location>
</feature>
<dbReference type="GeneID" id="25991005"/>
<comment type="caution">
    <text evidence="6">The sequence shown here is derived from an EMBL/GenBank/DDBJ whole genome shotgun (WGS) entry which is preliminary data.</text>
</comment>
<sequence>MSAERKNWDKGEWADKARQRDAEAAKHAKARDQAMKEGKKYVPRDDLPAPTATAQAHGALNLSKNLNKTVLSQVSSQRGPGFYCELCNRTFKDSLSTLAQVREKIRLLREQSQAKVDAKNYDFEKRIAEVRGQEEEKRRKRREERKRKKEQRKREWELEQRGIDPKAVKDGDVVMEEEQMSMEAMMGFGGFGSSKK</sequence>
<dbReference type="OrthoDB" id="30343at2759"/>
<reference evidence="6 7" key="1">
    <citation type="journal article" date="2012" name="Eukaryot. Cell">
        <title>Draft genome sequence of CBS 2479, the standard type strain of Trichosporon asahii.</title>
        <authorList>
            <person name="Yang R.Y."/>
            <person name="Li H.T."/>
            <person name="Zhu H."/>
            <person name="Zhou G.P."/>
            <person name="Wang M."/>
            <person name="Wang L."/>
        </authorList>
    </citation>
    <scope>NUCLEOTIDE SEQUENCE [LARGE SCALE GENOMIC DNA]</scope>
    <source>
        <strain evidence="7">ATCC 90039 / CBS 2479 / JCM 2466 / KCTC 7840 / NCYC 2677 / UAMH 7654</strain>
    </source>
</reference>
<keyword evidence="1" id="KW-0479">Metal-binding</keyword>
<keyword evidence="3" id="KW-0862">Zinc</keyword>
<gene>
    <name evidence="6" type="ORF">A1Q1_07493</name>
</gene>
<accession>J6F7I3</accession>
<protein>
    <recommendedName>
        <fullName evidence="8">Zinc finger matrin-type protein 2</fullName>
    </recommendedName>
</protein>
<feature type="compositionally biased region" description="Basic and acidic residues" evidence="5">
    <location>
        <begin position="1"/>
        <end position="47"/>
    </location>
</feature>
<evidence type="ECO:0000313" key="7">
    <source>
        <dbReference type="Proteomes" id="UP000002748"/>
    </source>
</evidence>
<name>J6F7I3_TRIAS</name>
<evidence type="ECO:0000256" key="3">
    <source>
        <dbReference type="ARBA" id="ARBA00022833"/>
    </source>
</evidence>
<dbReference type="GO" id="GO:0000398">
    <property type="term" value="P:mRNA splicing, via spliceosome"/>
    <property type="evidence" value="ECO:0007669"/>
    <property type="project" value="InterPro"/>
</dbReference>
<evidence type="ECO:0000256" key="1">
    <source>
        <dbReference type="ARBA" id="ARBA00022723"/>
    </source>
</evidence>
<dbReference type="KEGG" id="tasa:A1Q1_07493"/>
<dbReference type="EMBL" id="ALBS01000059">
    <property type="protein sequence ID" value="EJT51312.1"/>
    <property type="molecule type" value="Genomic_DNA"/>
</dbReference>
<feature type="region of interest" description="Disordered" evidence="5">
    <location>
        <begin position="1"/>
        <end position="65"/>
    </location>
</feature>
<evidence type="ECO:0000313" key="6">
    <source>
        <dbReference type="EMBL" id="EJT51312.1"/>
    </source>
</evidence>
<dbReference type="PANTHER" id="PTHR45986:SF1">
    <property type="entry name" value="ZINC FINGER MATRIN-TYPE PROTEIN 2"/>
    <property type="match status" value="1"/>
</dbReference>
<dbReference type="Proteomes" id="UP000002748">
    <property type="component" value="Unassembled WGS sequence"/>
</dbReference>
<dbReference type="VEuPathDB" id="FungiDB:A1Q1_07493"/>
<proteinExistence type="predicted"/>
<keyword evidence="4" id="KW-0539">Nucleus</keyword>
<dbReference type="AlphaFoldDB" id="J6F7I3"/>
<evidence type="ECO:0000256" key="5">
    <source>
        <dbReference type="SAM" id="MobiDB-lite"/>
    </source>
</evidence>
<dbReference type="RefSeq" id="XP_014182497.1">
    <property type="nucleotide sequence ID" value="XM_014327022.1"/>
</dbReference>
<evidence type="ECO:0000256" key="4">
    <source>
        <dbReference type="ARBA" id="ARBA00023242"/>
    </source>
</evidence>
<dbReference type="HOGENOM" id="CLU_067237_2_1_1"/>
<dbReference type="PANTHER" id="PTHR45986">
    <property type="entry name" value="ZINC FINGER MATRIN-TYPE PROTEIN 2"/>
    <property type="match status" value="1"/>
</dbReference>
<keyword evidence="2" id="KW-0863">Zinc-finger</keyword>
<dbReference type="GO" id="GO:0008270">
    <property type="term" value="F:zinc ion binding"/>
    <property type="evidence" value="ECO:0007669"/>
    <property type="project" value="UniProtKB-KW"/>
</dbReference>
<feature type="region of interest" description="Disordered" evidence="5">
    <location>
        <begin position="131"/>
        <end position="162"/>
    </location>
</feature>
<organism evidence="6 7">
    <name type="scientific">Trichosporon asahii var. asahii (strain ATCC 90039 / CBS 2479 / JCM 2466 / KCTC 7840 / NBRC 103889/ NCYC 2677 / UAMH 7654)</name>
    <name type="common">Yeast</name>
    <dbReference type="NCBI Taxonomy" id="1186058"/>
    <lineage>
        <taxon>Eukaryota</taxon>
        <taxon>Fungi</taxon>
        <taxon>Dikarya</taxon>
        <taxon>Basidiomycota</taxon>
        <taxon>Agaricomycotina</taxon>
        <taxon>Tremellomycetes</taxon>
        <taxon>Trichosporonales</taxon>
        <taxon>Trichosporonaceae</taxon>
        <taxon>Trichosporon</taxon>
    </lineage>
</organism>
<dbReference type="InterPro" id="IPR040107">
    <property type="entry name" value="Snu23"/>
</dbReference>
<dbReference type="GO" id="GO:0005681">
    <property type="term" value="C:spliceosomal complex"/>
    <property type="evidence" value="ECO:0007669"/>
    <property type="project" value="InterPro"/>
</dbReference>
<evidence type="ECO:0008006" key="8">
    <source>
        <dbReference type="Google" id="ProtNLM"/>
    </source>
</evidence>
<feature type="compositionally biased region" description="Basic residues" evidence="5">
    <location>
        <begin position="138"/>
        <end position="151"/>
    </location>
</feature>
<evidence type="ECO:0000256" key="2">
    <source>
        <dbReference type="ARBA" id="ARBA00022771"/>
    </source>
</evidence>